<evidence type="ECO:0000313" key="3">
    <source>
        <dbReference type="Proteomes" id="UP000054977"/>
    </source>
</evidence>
<keyword evidence="1" id="KW-0808">Transferase</keyword>
<dbReference type="PANTHER" id="PTHR48207:SF3">
    <property type="entry name" value="SUCCINATE--HYDROXYMETHYLGLUTARATE COA-TRANSFERASE"/>
    <property type="match status" value="1"/>
</dbReference>
<dbReference type="InterPro" id="IPR050483">
    <property type="entry name" value="CoA-transferase_III_domain"/>
</dbReference>
<sequence length="105" mass="11639">MRNLPPLLAIIREALLGDDLDVWLGKLDAATVPCGPINTIPMVFEDVQVKHREMLRHLPHPVSGTVPQVVSPIRLRNAPLSFDRAPPTLGQHTDEVLRELGIERG</sequence>
<dbReference type="EMBL" id="FCNW02000185">
    <property type="protein sequence ID" value="SAL70472.1"/>
    <property type="molecule type" value="Genomic_DNA"/>
</dbReference>
<dbReference type="STRING" id="326474.AWB65_06921"/>
<reference evidence="2" key="1">
    <citation type="submission" date="2016-01" db="EMBL/GenBank/DDBJ databases">
        <authorList>
            <person name="Peeters C."/>
        </authorList>
    </citation>
    <scope>NUCLEOTIDE SEQUENCE [LARGE SCALE GENOMIC DNA]</scope>
    <source>
        <strain evidence="2">LMG 22934</strain>
    </source>
</reference>
<dbReference type="Gene3D" id="3.40.50.10540">
    <property type="entry name" value="Crotonobetainyl-coa:carnitine coa-transferase, domain 1"/>
    <property type="match status" value="1"/>
</dbReference>
<organism evidence="2 3">
    <name type="scientific">Caballeronia humi</name>
    <dbReference type="NCBI Taxonomy" id="326474"/>
    <lineage>
        <taxon>Bacteria</taxon>
        <taxon>Pseudomonadati</taxon>
        <taxon>Pseudomonadota</taxon>
        <taxon>Betaproteobacteria</taxon>
        <taxon>Burkholderiales</taxon>
        <taxon>Burkholderiaceae</taxon>
        <taxon>Caballeronia</taxon>
    </lineage>
</organism>
<proteinExistence type="predicted"/>
<protein>
    <submittedName>
        <fullName evidence="2">L-carnitine dehydratase/bile acid-inducible protein F</fullName>
    </submittedName>
</protein>
<evidence type="ECO:0000256" key="1">
    <source>
        <dbReference type="ARBA" id="ARBA00022679"/>
    </source>
</evidence>
<dbReference type="InterPro" id="IPR003673">
    <property type="entry name" value="CoA-Trfase_fam_III"/>
</dbReference>
<comment type="caution">
    <text evidence="2">The sequence shown here is derived from an EMBL/GenBank/DDBJ whole genome shotgun (WGS) entry which is preliminary data.</text>
</comment>
<dbReference type="InterPro" id="IPR023606">
    <property type="entry name" value="CoA-Trfase_III_dom_1_sf"/>
</dbReference>
<gene>
    <name evidence="2" type="ORF">AWB65_06921</name>
</gene>
<name>A0A158JNM5_9BURK</name>
<keyword evidence="3" id="KW-1185">Reference proteome</keyword>
<dbReference type="SUPFAM" id="SSF89796">
    <property type="entry name" value="CoA-transferase family III (CaiB/BaiF)"/>
    <property type="match status" value="1"/>
</dbReference>
<dbReference type="Pfam" id="PF02515">
    <property type="entry name" value="CoA_transf_3"/>
    <property type="match status" value="1"/>
</dbReference>
<dbReference type="Gene3D" id="3.30.1540.10">
    <property type="entry name" value="formyl-coa transferase, domain 3"/>
    <property type="match status" value="1"/>
</dbReference>
<dbReference type="Proteomes" id="UP000054977">
    <property type="component" value="Unassembled WGS sequence"/>
</dbReference>
<dbReference type="GO" id="GO:0008410">
    <property type="term" value="F:CoA-transferase activity"/>
    <property type="evidence" value="ECO:0007669"/>
    <property type="project" value="TreeGrafter"/>
</dbReference>
<dbReference type="InterPro" id="IPR044855">
    <property type="entry name" value="CoA-Trfase_III_dom3_sf"/>
</dbReference>
<dbReference type="AlphaFoldDB" id="A0A158JNM5"/>
<dbReference type="PANTHER" id="PTHR48207">
    <property type="entry name" value="SUCCINATE--HYDROXYMETHYLGLUTARATE COA-TRANSFERASE"/>
    <property type="match status" value="1"/>
</dbReference>
<accession>A0A158JNM5</accession>
<evidence type="ECO:0000313" key="2">
    <source>
        <dbReference type="EMBL" id="SAL70472.1"/>
    </source>
</evidence>